<organism evidence="3 4">
    <name type="scientific">Cellvibrio polysaccharolyticus</name>
    <dbReference type="NCBI Taxonomy" id="2082724"/>
    <lineage>
        <taxon>Bacteria</taxon>
        <taxon>Pseudomonadati</taxon>
        <taxon>Pseudomonadota</taxon>
        <taxon>Gammaproteobacteria</taxon>
        <taxon>Cellvibrionales</taxon>
        <taxon>Cellvibrionaceae</taxon>
        <taxon>Cellvibrio</taxon>
    </lineage>
</organism>
<feature type="chain" id="PRO_5037112460" evidence="2">
    <location>
        <begin position="27"/>
        <end position="196"/>
    </location>
</feature>
<dbReference type="AlphaFoldDB" id="A0A928V4B4"/>
<keyword evidence="2" id="KW-0732">Signal</keyword>
<feature type="region of interest" description="Disordered" evidence="1">
    <location>
        <begin position="140"/>
        <end position="160"/>
    </location>
</feature>
<protein>
    <submittedName>
        <fullName evidence="3">Uncharacterized protein</fullName>
    </submittedName>
</protein>
<comment type="caution">
    <text evidence="3">The sequence shown here is derived from an EMBL/GenBank/DDBJ whole genome shotgun (WGS) entry which is preliminary data.</text>
</comment>
<name>A0A928V4B4_9GAMM</name>
<reference evidence="3" key="1">
    <citation type="submission" date="2018-07" db="EMBL/GenBank/DDBJ databases">
        <title>Genome assembly of strain Ka43.</title>
        <authorList>
            <person name="Kukolya J."/>
            <person name="Nagy I."/>
            <person name="Horvath B."/>
            <person name="Toth A."/>
        </authorList>
    </citation>
    <scope>NUCLEOTIDE SEQUENCE</scope>
    <source>
        <strain evidence="3">KB43</strain>
    </source>
</reference>
<feature type="signal peptide" evidence="2">
    <location>
        <begin position="1"/>
        <end position="26"/>
    </location>
</feature>
<sequence length="196" mass="22425">MLRYISPVFCFLGFCLLPGGSPPAQANNSCEYHQQRLDSYNQKRRAGGSSRQMNDWLRKRNYHRSQLAECIRTARSQNIQTTAAPRQRRYDDRQSEIKITATDARVVRLYQTCNFWIREHNQHATGDTLAQRNAACRIAKNAEREPPPTSSDTPLHSRTLKDCVKPGNLIDNEVSACLQGKLTPDWNKESINEPAH</sequence>
<evidence type="ECO:0000313" key="3">
    <source>
        <dbReference type="EMBL" id="MBE8718531.1"/>
    </source>
</evidence>
<evidence type="ECO:0000256" key="1">
    <source>
        <dbReference type="SAM" id="MobiDB-lite"/>
    </source>
</evidence>
<dbReference type="RefSeq" id="WP_193911168.1">
    <property type="nucleotide sequence ID" value="NZ_PRDL01000001.1"/>
</dbReference>
<proteinExistence type="predicted"/>
<dbReference type="Proteomes" id="UP000652567">
    <property type="component" value="Unassembled WGS sequence"/>
</dbReference>
<evidence type="ECO:0000256" key="2">
    <source>
        <dbReference type="SAM" id="SignalP"/>
    </source>
</evidence>
<accession>A0A928V4B4</accession>
<gene>
    <name evidence="3" type="ORF">C4F51_15205</name>
</gene>
<keyword evidence="4" id="KW-1185">Reference proteome</keyword>
<dbReference type="EMBL" id="PRDL01000001">
    <property type="protein sequence ID" value="MBE8718531.1"/>
    <property type="molecule type" value="Genomic_DNA"/>
</dbReference>
<evidence type="ECO:0000313" key="4">
    <source>
        <dbReference type="Proteomes" id="UP000652567"/>
    </source>
</evidence>